<proteinExistence type="predicted"/>
<dbReference type="AlphaFoldDB" id="A0AAW6RHH0"/>
<dbReference type="RefSeq" id="WP_279523314.1">
    <property type="nucleotide sequence ID" value="NZ_JARVII010000001.1"/>
</dbReference>
<accession>A0AAW6RHH0</accession>
<dbReference type="Gene3D" id="3.40.190.10">
    <property type="entry name" value="Periplasmic binding protein-like II"/>
    <property type="match status" value="2"/>
</dbReference>
<dbReference type="Pfam" id="PF12974">
    <property type="entry name" value="Phosphonate-bd"/>
    <property type="match status" value="1"/>
</dbReference>
<dbReference type="SUPFAM" id="SSF53850">
    <property type="entry name" value="Periplasmic binding protein-like II"/>
    <property type="match status" value="1"/>
</dbReference>
<comment type="caution">
    <text evidence="1">The sequence shown here is derived from an EMBL/GenBank/DDBJ whole genome shotgun (WGS) entry which is preliminary data.</text>
</comment>
<keyword evidence="2" id="KW-1185">Reference proteome</keyword>
<dbReference type="EMBL" id="JARVII010000001">
    <property type="protein sequence ID" value="MDG9698147.1"/>
    <property type="molecule type" value="Genomic_DNA"/>
</dbReference>
<reference evidence="1 2" key="1">
    <citation type="submission" date="2023-04" db="EMBL/GenBank/DDBJ databases">
        <title>Ottowia paracancer sp. nov., isolated from human stomach.</title>
        <authorList>
            <person name="Song Y."/>
        </authorList>
    </citation>
    <scope>NUCLEOTIDE SEQUENCE [LARGE SCALE GENOMIC DNA]</scope>
    <source>
        <strain evidence="1 2">10c7w1</strain>
    </source>
</reference>
<sequence length="250" mass="27170">MTLNLLIAPDFAPERFAGWHMLNTLLQKKSGIHIHLMTPASAAEQAELIASGKVDGVYANPFDAASMIRDAGYKAIARPIAKSDEMVIATGANTAYEAARDLKPGCTIALTDNRDVKLIGLRLLEVADLKEADIKWNLVENYQAAARLAIKGEVDAAFFLAEAYNSLSGLTRKQMKVLVESKLADITHVFLLNSRISAEDSARFAQALLELKGTPDGQPVLDELGMSGGFEVMAEEDAEFMIDLMDTLLE</sequence>
<evidence type="ECO:0000313" key="1">
    <source>
        <dbReference type="EMBL" id="MDG9698147.1"/>
    </source>
</evidence>
<name>A0AAW6RHH0_9BURK</name>
<protein>
    <submittedName>
        <fullName evidence="1">Phosphate/phosphite/phosphonate ABC transporter substrate-binding protein</fullName>
    </submittedName>
</protein>
<organism evidence="1 2">
    <name type="scientific">Ottowia cancrivicina</name>
    <dbReference type="NCBI Taxonomy" id="3040346"/>
    <lineage>
        <taxon>Bacteria</taxon>
        <taxon>Pseudomonadati</taxon>
        <taxon>Pseudomonadota</taxon>
        <taxon>Betaproteobacteria</taxon>
        <taxon>Burkholderiales</taxon>
        <taxon>Comamonadaceae</taxon>
        <taxon>Ottowia</taxon>
    </lineage>
</organism>
<dbReference type="Proteomes" id="UP001237156">
    <property type="component" value="Unassembled WGS sequence"/>
</dbReference>
<gene>
    <name evidence="1" type="ORF">QB898_00160</name>
</gene>
<evidence type="ECO:0000313" key="2">
    <source>
        <dbReference type="Proteomes" id="UP001237156"/>
    </source>
</evidence>